<dbReference type="Proteomes" id="UP000262371">
    <property type="component" value="Unassembled WGS sequence"/>
</dbReference>
<evidence type="ECO:0008006" key="4">
    <source>
        <dbReference type="Google" id="ProtNLM"/>
    </source>
</evidence>
<gene>
    <name evidence="2" type="ORF">DY926_08200</name>
</gene>
<dbReference type="AlphaFoldDB" id="A0A371Z0R9"/>
<evidence type="ECO:0000313" key="3">
    <source>
        <dbReference type="Proteomes" id="UP000262371"/>
    </source>
</evidence>
<protein>
    <recommendedName>
        <fullName evidence="4">Lipoprotein</fullName>
    </recommendedName>
</protein>
<dbReference type="RefSeq" id="WP_116702934.1">
    <property type="nucleotide sequence ID" value="NZ_QUWV01000063.1"/>
</dbReference>
<evidence type="ECO:0000256" key="1">
    <source>
        <dbReference type="SAM" id="SignalP"/>
    </source>
</evidence>
<evidence type="ECO:0000313" key="2">
    <source>
        <dbReference type="EMBL" id="RFD20078.1"/>
    </source>
</evidence>
<feature type="chain" id="PRO_5016884895" description="Lipoprotein" evidence="1">
    <location>
        <begin position="27"/>
        <end position="121"/>
    </location>
</feature>
<dbReference type="OrthoDB" id="7281812at2"/>
<keyword evidence="3" id="KW-1185">Reference proteome</keyword>
<organism evidence="2 3">
    <name type="scientific">Komagataeibacter melaceti</name>
    <dbReference type="NCBI Taxonomy" id="2766577"/>
    <lineage>
        <taxon>Bacteria</taxon>
        <taxon>Pseudomonadati</taxon>
        <taxon>Pseudomonadota</taxon>
        <taxon>Alphaproteobacteria</taxon>
        <taxon>Acetobacterales</taxon>
        <taxon>Acetobacteraceae</taxon>
        <taxon>Komagataeibacter</taxon>
    </lineage>
</organism>
<dbReference type="EMBL" id="QUWV01000063">
    <property type="protein sequence ID" value="RFD20078.1"/>
    <property type="molecule type" value="Genomic_DNA"/>
</dbReference>
<proteinExistence type="predicted"/>
<keyword evidence="1" id="KW-0732">Signal</keyword>
<feature type="signal peptide" evidence="1">
    <location>
        <begin position="1"/>
        <end position="26"/>
    </location>
</feature>
<dbReference type="PROSITE" id="PS51257">
    <property type="entry name" value="PROKAR_LIPOPROTEIN"/>
    <property type="match status" value="1"/>
</dbReference>
<reference evidence="2 3" key="1">
    <citation type="submission" date="2018-08" db="EMBL/GenBank/DDBJ databases">
        <title>Komagataeibacter sp. AV 382.</title>
        <authorList>
            <person name="Skraban J."/>
            <person name="Trcek J."/>
        </authorList>
    </citation>
    <scope>NUCLEOTIDE SEQUENCE [LARGE SCALE GENOMIC DNA]</scope>
    <source>
        <strain evidence="2 3">AV 382</strain>
    </source>
</reference>
<comment type="caution">
    <text evidence="2">The sequence shown here is derived from an EMBL/GenBank/DDBJ whole genome shotgun (WGS) entry which is preliminary data.</text>
</comment>
<sequence length="121" mass="13294">MPFIRALPAGLCLGMGLAMVVSCAHARSHHIELHQRHPHTNSPYGYIRNYEPAYDKKDPRYISAIQRCETQSSIGALYNGSGSSTQVAAGSSHKKYFAVCMVEAGAWKAHYESNVGGRIEQ</sequence>
<accession>A0A371Z0R9</accession>
<name>A0A371Z0R9_9PROT</name>